<dbReference type="InterPro" id="IPR001851">
    <property type="entry name" value="ABC_transp_permease"/>
</dbReference>
<accession>A0A0E1W737</accession>
<dbReference type="GO" id="GO:0005886">
    <property type="term" value="C:plasma membrane"/>
    <property type="evidence" value="ECO:0007669"/>
    <property type="project" value="UniProtKB-SubCell"/>
</dbReference>
<feature type="transmembrane region" description="Helical" evidence="6">
    <location>
        <begin position="105"/>
        <end position="124"/>
    </location>
</feature>
<dbReference type="HOGENOM" id="CLU_031365_2_1_4"/>
<dbReference type="Proteomes" id="UP000001812">
    <property type="component" value="Chromosome I"/>
</dbReference>
<sequence length="349" mass="35529">MKTPLAFAAPPRDAAARAKPAGARLALVATLGTLAAIALVVPAVADAYWIKTLTSALTVSIAAAGVALLYRQLGLVCLSQHALFGVGGWIALRLAHLGAPFELCVLAGAAGGSAIGMIAGLPALRLRGLYLALVTLMMAGGFQVVVSAIGFPDGGGGFTGHLSFGARQMMARPLVGQSDAAYFRYVAAWAALAFALIELHRRSKAGRSWALIRRGEMPALAAGVNVVLYQTWAFGLAGLLAGLSGGLLAGSVGQLDGRAFAASESVLLFALSVVGGVYHWFGALITGLLLRAVPALLTDFGVNGYLAMIFFGAALLHALVTAPAGIAGQLAGLASRVGRAFRARDGGAR</sequence>
<comment type="subcellular location">
    <subcellularLocation>
        <location evidence="1">Cell membrane</location>
        <topology evidence="1">Multi-pass membrane protein</topology>
    </subcellularLocation>
</comment>
<evidence type="ECO:0000256" key="3">
    <source>
        <dbReference type="ARBA" id="ARBA00022692"/>
    </source>
</evidence>
<evidence type="ECO:0000256" key="2">
    <source>
        <dbReference type="ARBA" id="ARBA00022475"/>
    </source>
</evidence>
<evidence type="ECO:0000256" key="1">
    <source>
        <dbReference type="ARBA" id="ARBA00004651"/>
    </source>
</evidence>
<dbReference type="AlphaFoldDB" id="A0A0E1W737"/>
<name>A0A0E1W737_BURPE</name>
<keyword evidence="3 6" id="KW-0812">Transmembrane</keyword>
<feature type="transmembrane region" description="Helical" evidence="6">
    <location>
        <begin position="131"/>
        <end position="151"/>
    </location>
</feature>
<dbReference type="PANTHER" id="PTHR30482">
    <property type="entry name" value="HIGH-AFFINITY BRANCHED-CHAIN AMINO ACID TRANSPORT SYSTEM PERMEASE"/>
    <property type="match status" value="1"/>
</dbReference>
<dbReference type="PANTHER" id="PTHR30482:SF20">
    <property type="entry name" value="HIGH-AFFINITY BRANCHED-CHAIN AMINO ACID TRANSPORT SYSTEM PERMEASE PROTEIN LIVM"/>
    <property type="match status" value="1"/>
</dbReference>
<keyword evidence="5 6" id="KW-0472">Membrane</keyword>
<dbReference type="CDD" id="cd06581">
    <property type="entry name" value="TM_PBP1_LivM_like"/>
    <property type="match status" value="1"/>
</dbReference>
<reference evidence="7" key="1">
    <citation type="submission" date="2009-05" db="EMBL/GenBank/DDBJ databases">
        <authorList>
            <person name="Harkins D.M."/>
            <person name="DeShazer D."/>
            <person name="Woods D.E."/>
            <person name="Brinkac L.M."/>
            <person name="Brown K.A."/>
            <person name="Hung G.C."/>
            <person name="Tuanyok A."/>
            <person name="Zhang B."/>
            <person name="Nierman W.C."/>
        </authorList>
    </citation>
    <scope>NUCLEOTIDE SEQUENCE [LARGE SCALE GENOMIC DNA]</scope>
    <source>
        <strain evidence="7">1710a</strain>
    </source>
</reference>
<dbReference type="EMBL" id="CM000832">
    <property type="protein sequence ID" value="EET08229.1"/>
    <property type="molecule type" value="Genomic_DNA"/>
</dbReference>
<evidence type="ECO:0000256" key="4">
    <source>
        <dbReference type="ARBA" id="ARBA00022989"/>
    </source>
</evidence>
<keyword evidence="2" id="KW-1003">Cell membrane</keyword>
<dbReference type="GO" id="GO:0015658">
    <property type="term" value="F:branched-chain amino acid transmembrane transporter activity"/>
    <property type="evidence" value="ECO:0007669"/>
    <property type="project" value="InterPro"/>
</dbReference>
<feature type="transmembrane region" description="Helical" evidence="6">
    <location>
        <begin position="220"/>
        <end position="246"/>
    </location>
</feature>
<dbReference type="RefSeq" id="WP_004525789.1">
    <property type="nucleotide sequence ID" value="NZ_CM000832.1"/>
</dbReference>
<protein>
    <submittedName>
        <fullName evidence="7">ABC transporter, permease protein</fullName>
    </submittedName>
</protein>
<organism evidence="7">
    <name type="scientific">Burkholderia pseudomallei 1710a</name>
    <dbReference type="NCBI Taxonomy" id="320371"/>
    <lineage>
        <taxon>Bacteria</taxon>
        <taxon>Pseudomonadati</taxon>
        <taxon>Pseudomonadota</taxon>
        <taxon>Betaproteobacteria</taxon>
        <taxon>Burkholderiales</taxon>
        <taxon>Burkholderiaceae</taxon>
        <taxon>Burkholderia</taxon>
        <taxon>pseudomallei group</taxon>
    </lineage>
</organism>
<feature type="transmembrane region" description="Helical" evidence="6">
    <location>
        <begin position="182"/>
        <end position="199"/>
    </location>
</feature>
<proteinExistence type="predicted"/>
<feature type="transmembrane region" description="Helical" evidence="6">
    <location>
        <begin position="266"/>
        <end position="290"/>
    </location>
</feature>
<feature type="transmembrane region" description="Helical" evidence="6">
    <location>
        <begin position="47"/>
        <end position="70"/>
    </location>
</feature>
<feature type="transmembrane region" description="Helical" evidence="6">
    <location>
        <begin position="82"/>
        <end position="99"/>
    </location>
</feature>
<evidence type="ECO:0000313" key="7">
    <source>
        <dbReference type="EMBL" id="EET08229.1"/>
    </source>
</evidence>
<dbReference type="InterPro" id="IPR043428">
    <property type="entry name" value="LivM-like"/>
</dbReference>
<feature type="transmembrane region" description="Helical" evidence="6">
    <location>
        <begin position="302"/>
        <end position="326"/>
    </location>
</feature>
<dbReference type="Pfam" id="PF02653">
    <property type="entry name" value="BPD_transp_2"/>
    <property type="match status" value="1"/>
</dbReference>
<evidence type="ECO:0000256" key="6">
    <source>
        <dbReference type="SAM" id="Phobius"/>
    </source>
</evidence>
<feature type="transmembrane region" description="Helical" evidence="6">
    <location>
        <begin position="21"/>
        <end position="41"/>
    </location>
</feature>
<gene>
    <name evidence="7" type="ORF">BURPS1710A_0312</name>
</gene>
<evidence type="ECO:0000256" key="5">
    <source>
        <dbReference type="ARBA" id="ARBA00023136"/>
    </source>
</evidence>
<keyword evidence="4 6" id="KW-1133">Transmembrane helix</keyword>